<proteinExistence type="predicted"/>
<evidence type="ECO:0000259" key="2">
    <source>
        <dbReference type="PROSITE" id="PS50003"/>
    </source>
</evidence>
<dbReference type="RefSeq" id="XP_024574859.1">
    <property type="nucleotide sequence ID" value="XM_024723932.1"/>
</dbReference>
<reference evidence="4" key="1">
    <citation type="submission" date="2014-09" db="EMBL/GenBank/DDBJ databases">
        <authorList>
            <person name="Sharma Rahul"/>
            <person name="Thines Marco"/>
        </authorList>
    </citation>
    <scope>NUCLEOTIDE SEQUENCE [LARGE SCALE GENOMIC DNA]</scope>
</reference>
<sequence length="346" mass="38436">MASTPTTAASSAVRKPSWQNIERYSVYDAEVSSMMDDRMLVRPSLLSFRPSRMLRVSQQQHHNAVYKAQLLRSSGRPTERSSETSDEDGYESSDTGNSDNESSYFPSPAARNRDKHAVSTVDEDEEMGNYMNNSIRLNRAESLLAIMALPASGTIPLLERLESEDDDNEIDTIICDPTRLPRTLLVDENGLTISRESVMMRAATVPRGGVIKSGVLFKQGFGFRSGGWKVRFAVLTGTKMTLFREEHGRKRGEIDLAKCNSKSIEIMPQDSVFDGSQATMWRFAIRGKKGRVLLSAYTEAEMKDWLRCIHVALASQGFGRFTDLVVPSGTFLAERSGGLLRSSGNL</sequence>
<protein>
    <recommendedName>
        <fullName evidence="2">PH domain-containing protein</fullName>
    </recommendedName>
</protein>
<accession>A0A0P1AC93</accession>
<dbReference type="SMART" id="SM00233">
    <property type="entry name" value="PH"/>
    <property type="match status" value="1"/>
</dbReference>
<dbReference type="SUPFAM" id="SSF50729">
    <property type="entry name" value="PH domain-like"/>
    <property type="match status" value="1"/>
</dbReference>
<dbReference type="InterPro" id="IPR011993">
    <property type="entry name" value="PH-like_dom_sf"/>
</dbReference>
<dbReference type="Gene3D" id="2.30.29.30">
    <property type="entry name" value="Pleckstrin-homology domain (PH domain)/Phosphotyrosine-binding domain (PTB)"/>
    <property type="match status" value="1"/>
</dbReference>
<dbReference type="PANTHER" id="PTHR14336:SF8">
    <property type="entry name" value="PROTEIN OPY1"/>
    <property type="match status" value="1"/>
</dbReference>
<feature type="compositionally biased region" description="Polar residues" evidence="1">
    <location>
        <begin position="92"/>
        <end position="105"/>
    </location>
</feature>
<dbReference type="EMBL" id="CCYD01000322">
    <property type="protein sequence ID" value="CEG38490.1"/>
    <property type="molecule type" value="Genomic_DNA"/>
</dbReference>
<dbReference type="Pfam" id="PF00169">
    <property type="entry name" value="PH"/>
    <property type="match status" value="1"/>
</dbReference>
<dbReference type="Proteomes" id="UP000054928">
    <property type="component" value="Unassembled WGS sequence"/>
</dbReference>
<dbReference type="InterPro" id="IPR001849">
    <property type="entry name" value="PH_domain"/>
</dbReference>
<dbReference type="InterPro" id="IPR051707">
    <property type="entry name" value="PI-Interact_SigTrans_Reg"/>
</dbReference>
<feature type="domain" description="PH" evidence="2">
    <location>
        <begin position="209"/>
        <end position="314"/>
    </location>
</feature>
<feature type="region of interest" description="Disordered" evidence="1">
    <location>
        <begin position="68"/>
        <end position="125"/>
    </location>
</feature>
<evidence type="ECO:0000313" key="4">
    <source>
        <dbReference type="Proteomes" id="UP000054928"/>
    </source>
</evidence>
<dbReference type="CDD" id="cd00821">
    <property type="entry name" value="PH"/>
    <property type="match status" value="1"/>
</dbReference>
<dbReference type="PROSITE" id="PS50003">
    <property type="entry name" value="PH_DOMAIN"/>
    <property type="match status" value="1"/>
</dbReference>
<evidence type="ECO:0000313" key="3">
    <source>
        <dbReference type="EMBL" id="CEG38490.1"/>
    </source>
</evidence>
<organism evidence="3 4">
    <name type="scientific">Plasmopara halstedii</name>
    <name type="common">Downy mildew of sunflower</name>
    <dbReference type="NCBI Taxonomy" id="4781"/>
    <lineage>
        <taxon>Eukaryota</taxon>
        <taxon>Sar</taxon>
        <taxon>Stramenopiles</taxon>
        <taxon>Oomycota</taxon>
        <taxon>Peronosporomycetes</taxon>
        <taxon>Peronosporales</taxon>
        <taxon>Peronosporaceae</taxon>
        <taxon>Plasmopara</taxon>
    </lineage>
</organism>
<keyword evidence="4" id="KW-1185">Reference proteome</keyword>
<dbReference type="AlphaFoldDB" id="A0A0P1AC93"/>
<dbReference type="PANTHER" id="PTHR14336">
    <property type="entry name" value="TANDEM PH DOMAIN CONTAINING PROTEIN"/>
    <property type="match status" value="1"/>
</dbReference>
<dbReference type="OrthoDB" id="185175at2759"/>
<evidence type="ECO:0000256" key="1">
    <source>
        <dbReference type="SAM" id="MobiDB-lite"/>
    </source>
</evidence>
<dbReference type="OMA" id="AFRPSRM"/>
<name>A0A0P1AC93_PLAHL</name>
<dbReference type="GeneID" id="36403616"/>